<keyword evidence="4" id="KW-1185">Reference proteome</keyword>
<comment type="caution">
    <text evidence="3">The sequence shown here is derived from an EMBL/GenBank/DDBJ whole genome shotgun (WGS) entry which is preliminary data.</text>
</comment>
<feature type="compositionally biased region" description="Polar residues" evidence="1">
    <location>
        <begin position="9"/>
        <end position="18"/>
    </location>
</feature>
<evidence type="ECO:0000256" key="2">
    <source>
        <dbReference type="SAM" id="Phobius"/>
    </source>
</evidence>
<dbReference type="EMBL" id="JACHLR010000018">
    <property type="protein sequence ID" value="MBB4860215.1"/>
    <property type="molecule type" value="Genomic_DNA"/>
</dbReference>
<evidence type="ECO:0000313" key="3">
    <source>
        <dbReference type="EMBL" id="MBB4860215.1"/>
    </source>
</evidence>
<dbReference type="AlphaFoldDB" id="A0A7W7KCB7"/>
<dbReference type="Proteomes" id="UP000555448">
    <property type="component" value="Unassembled WGS sequence"/>
</dbReference>
<keyword evidence="2" id="KW-0472">Membrane</keyword>
<sequence length="191" mass="20359">MRGAIASETMPSDQSSPASHAALPFAIGPQHLHEGSRSRWRNLAVAVLFGGSIAAALTGVLGGGASHVETASGAGMAAQLVYDPIVRSGNWYETLVTVRASATVKDLTIAFDQPLWSRMSIDTVAPDAESAEALDGEYTYHFGEVKAGEIFRLKLDGQIQPGLPRRQEGAIHVRDDKRELTSIPIKLTVLP</sequence>
<name>A0A7W7KCB7_9SPHN</name>
<accession>A0A7W7KCB7</accession>
<protein>
    <submittedName>
        <fullName evidence="3">Uncharacterized protein</fullName>
    </submittedName>
</protein>
<feature type="transmembrane region" description="Helical" evidence="2">
    <location>
        <begin position="43"/>
        <end position="62"/>
    </location>
</feature>
<feature type="region of interest" description="Disordered" evidence="1">
    <location>
        <begin position="1"/>
        <end position="20"/>
    </location>
</feature>
<evidence type="ECO:0000313" key="4">
    <source>
        <dbReference type="Proteomes" id="UP000555448"/>
    </source>
</evidence>
<dbReference type="RefSeq" id="WP_221420082.1">
    <property type="nucleotide sequence ID" value="NZ_JACHLR010000018.1"/>
</dbReference>
<proteinExistence type="predicted"/>
<keyword evidence="2" id="KW-1133">Transmembrane helix</keyword>
<reference evidence="3 4" key="1">
    <citation type="submission" date="2020-08" db="EMBL/GenBank/DDBJ databases">
        <title>Functional genomics of gut bacteria from endangered species of beetles.</title>
        <authorList>
            <person name="Carlos-Shanley C."/>
        </authorList>
    </citation>
    <scope>NUCLEOTIDE SEQUENCE [LARGE SCALE GENOMIC DNA]</scope>
    <source>
        <strain evidence="3 4">S00245</strain>
    </source>
</reference>
<organism evidence="3 4">
    <name type="scientific">Novosphingobium chloroacetimidivorans</name>
    <dbReference type="NCBI Taxonomy" id="1428314"/>
    <lineage>
        <taxon>Bacteria</taxon>
        <taxon>Pseudomonadati</taxon>
        <taxon>Pseudomonadota</taxon>
        <taxon>Alphaproteobacteria</taxon>
        <taxon>Sphingomonadales</taxon>
        <taxon>Sphingomonadaceae</taxon>
        <taxon>Novosphingobium</taxon>
    </lineage>
</organism>
<gene>
    <name evidence="3" type="ORF">HNO88_003557</name>
</gene>
<keyword evidence="2" id="KW-0812">Transmembrane</keyword>
<evidence type="ECO:0000256" key="1">
    <source>
        <dbReference type="SAM" id="MobiDB-lite"/>
    </source>
</evidence>